<dbReference type="EMBL" id="JBHTAH010000007">
    <property type="protein sequence ID" value="MFC7070002.1"/>
    <property type="molecule type" value="Genomic_DNA"/>
</dbReference>
<keyword evidence="2" id="KW-1133">Transmembrane helix</keyword>
<dbReference type="AlphaFoldDB" id="A0ABD5WDL8"/>
<keyword evidence="5" id="KW-1185">Reference proteome</keyword>
<dbReference type="GeneID" id="81124812"/>
<protein>
    <submittedName>
        <fullName evidence="4">SHOCT domain-containing protein</fullName>
    </submittedName>
</protein>
<keyword evidence="2" id="KW-0812">Transmembrane</keyword>
<evidence type="ECO:0000259" key="3">
    <source>
        <dbReference type="Pfam" id="PF09851"/>
    </source>
</evidence>
<feature type="domain" description="SHOCT" evidence="3">
    <location>
        <begin position="175"/>
        <end position="202"/>
    </location>
</feature>
<reference evidence="4 5" key="1">
    <citation type="journal article" date="2019" name="Int. J. Syst. Evol. Microbiol.">
        <title>The Global Catalogue of Microorganisms (GCM) 10K type strain sequencing project: providing services to taxonomists for standard genome sequencing and annotation.</title>
        <authorList>
            <consortium name="The Broad Institute Genomics Platform"/>
            <consortium name="The Broad Institute Genome Sequencing Center for Infectious Disease"/>
            <person name="Wu L."/>
            <person name="Ma J."/>
        </authorList>
    </citation>
    <scope>NUCLEOTIDE SEQUENCE [LARGE SCALE GENOMIC DNA]</scope>
    <source>
        <strain evidence="4 5">DT31</strain>
    </source>
</reference>
<feature type="compositionally biased region" description="Low complexity" evidence="1">
    <location>
        <begin position="47"/>
        <end position="57"/>
    </location>
</feature>
<feature type="transmembrane region" description="Helical" evidence="2">
    <location>
        <begin position="131"/>
        <end position="152"/>
    </location>
</feature>
<keyword evidence="2" id="KW-0472">Membrane</keyword>
<organism evidence="4 5">
    <name type="scientific">Halobaculum lipolyticum</name>
    <dbReference type="NCBI Taxonomy" id="3032001"/>
    <lineage>
        <taxon>Archaea</taxon>
        <taxon>Methanobacteriati</taxon>
        <taxon>Methanobacteriota</taxon>
        <taxon>Stenosarchaea group</taxon>
        <taxon>Halobacteria</taxon>
        <taxon>Halobacteriales</taxon>
        <taxon>Haloferacaceae</taxon>
        <taxon>Halobaculum</taxon>
    </lineage>
</organism>
<comment type="caution">
    <text evidence="4">The sequence shown here is derived from an EMBL/GenBank/DDBJ whole genome shotgun (WGS) entry which is preliminary data.</text>
</comment>
<name>A0ABD5WDL8_9EURY</name>
<evidence type="ECO:0000256" key="1">
    <source>
        <dbReference type="SAM" id="MobiDB-lite"/>
    </source>
</evidence>
<dbReference type="Pfam" id="PF09851">
    <property type="entry name" value="SHOCT"/>
    <property type="match status" value="1"/>
</dbReference>
<accession>A0ABD5WDL8</accession>
<evidence type="ECO:0000256" key="2">
    <source>
        <dbReference type="SAM" id="Phobius"/>
    </source>
</evidence>
<dbReference type="RefSeq" id="WP_284032916.1">
    <property type="nucleotide sequence ID" value="NZ_CP126154.1"/>
</dbReference>
<gene>
    <name evidence="4" type="ORF">ACFQL9_10140</name>
</gene>
<sequence>MAREKAHDEVFCSSCGAAIKIRAEVCPECGVRNDQHSSNGRGRRGRSNTSRSQQSHRSGSHDPSRRTTTVSDTWHYGVGAAVALWSLAVVVPGASTIGAVCVLVGWVLMPVSIYYDRQWVRATTTWNPNKALWLTLSLVPGVNIVGGAVYLYRRFNVEAVSSADGRERGDTEGDTALDRLRERYSEGELSDEEFERKVEQVLATEDRETAEMHVENR</sequence>
<feature type="region of interest" description="Disordered" evidence="1">
    <location>
        <begin position="32"/>
        <end position="69"/>
    </location>
</feature>
<proteinExistence type="predicted"/>
<dbReference type="Proteomes" id="UP001596461">
    <property type="component" value="Unassembled WGS sequence"/>
</dbReference>
<evidence type="ECO:0000313" key="5">
    <source>
        <dbReference type="Proteomes" id="UP001596461"/>
    </source>
</evidence>
<evidence type="ECO:0000313" key="4">
    <source>
        <dbReference type="EMBL" id="MFC7070002.1"/>
    </source>
</evidence>
<dbReference type="InterPro" id="IPR018649">
    <property type="entry name" value="SHOCT"/>
</dbReference>
<feature type="transmembrane region" description="Helical" evidence="2">
    <location>
        <begin position="97"/>
        <end position="115"/>
    </location>
</feature>